<keyword evidence="9 10" id="KW-0472">Membrane</keyword>
<keyword evidence="5 10" id="KW-0145">Chemotaxis</keyword>
<keyword evidence="7 10" id="KW-0283">Flagellar rotation</keyword>
<keyword evidence="8 10" id="KW-1133">Transmembrane helix</keyword>
<keyword evidence="12" id="KW-0969">Cilium</keyword>
<dbReference type="PANTHER" id="PTHR35091:SF2">
    <property type="entry name" value="FLAGELLAR PROTEIN FLIL"/>
    <property type="match status" value="1"/>
</dbReference>
<name>A0A290Z4C9_9PSEU</name>
<accession>A0A290Z4C9</accession>
<organism evidence="12 13">
    <name type="scientific">Actinosynnema pretiosum</name>
    <dbReference type="NCBI Taxonomy" id="42197"/>
    <lineage>
        <taxon>Bacteria</taxon>
        <taxon>Bacillati</taxon>
        <taxon>Actinomycetota</taxon>
        <taxon>Actinomycetes</taxon>
        <taxon>Pseudonocardiales</taxon>
        <taxon>Pseudonocardiaceae</taxon>
        <taxon>Actinosynnema</taxon>
    </lineage>
</organism>
<evidence type="ECO:0000256" key="7">
    <source>
        <dbReference type="ARBA" id="ARBA00022779"/>
    </source>
</evidence>
<dbReference type="GO" id="GO:0071978">
    <property type="term" value="P:bacterial-type flagellum-dependent swarming motility"/>
    <property type="evidence" value="ECO:0007669"/>
    <property type="project" value="TreeGrafter"/>
</dbReference>
<dbReference type="GO" id="GO:0009425">
    <property type="term" value="C:bacterial-type flagellum basal body"/>
    <property type="evidence" value="ECO:0007669"/>
    <property type="project" value="InterPro"/>
</dbReference>
<evidence type="ECO:0000256" key="6">
    <source>
        <dbReference type="ARBA" id="ARBA00022692"/>
    </source>
</evidence>
<evidence type="ECO:0000256" key="2">
    <source>
        <dbReference type="ARBA" id="ARBA00004162"/>
    </source>
</evidence>
<protein>
    <recommendedName>
        <fullName evidence="10">Flagellar protein FliL</fullName>
    </recommendedName>
</protein>
<evidence type="ECO:0000313" key="12">
    <source>
        <dbReference type="EMBL" id="ATE53911.1"/>
    </source>
</evidence>
<dbReference type="Proteomes" id="UP000218505">
    <property type="component" value="Chromosome"/>
</dbReference>
<feature type="region of interest" description="Disordered" evidence="11">
    <location>
        <begin position="1"/>
        <end position="21"/>
    </location>
</feature>
<evidence type="ECO:0000256" key="11">
    <source>
        <dbReference type="SAM" id="MobiDB-lite"/>
    </source>
</evidence>
<keyword evidence="12" id="KW-0966">Cell projection</keyword>
<dbReference type="EMBL" id="CP023445">
    <property type="protein sequence ID" value="ATE53911.1"/>
    <property type="molecule type" value="Genomic_DNA"/>
</dbReference>
<dbReference type="RefSeq" id="WP_015801164.1">
    <property type="nucleotide sequence ID" value="NZ_CP023445.1"/>
</dbReference>
<evidence type="ECO:0000256" key="10">
    <source>
        <dbReference type="RuleBase" id="RU364125"/>
    </source>
</evidence>
<reference evidence="12" key="1">
    <citation type="submission" date="2017-09" db="EMBL/GenBank/DDBJ databases">
        <title>Complete Genome Sequence of ansamitocin-producing Bacterium Actinosynnema pretiosum X47.</title>
        <authorList>
            <person name="Cao G."/>
            <person name="Zong G."/>
            <person name="Zhong C."/>
            <person name="Fu J."/>
        </authorList>
    </citation>
    <scope>NUCLEOTIDE SEQUENCE [LARGE SCALE GENOMIC DNA]</scope>
    <source>
        <strain evidence="12">X47</strain>
    </source>
</reference>
<evidence type="ECO:0000313" key="13">
    <source>
        <dbReference type="Proteomes" id="UP000218505"/>
    </source>
</evidence>
<keyword evidence="12" id="KW-0282">Flagellum</keyword>
<dbReference type="GO" id="GO:0005886">
    <property type="term" value="C:plasma membrane"/>
    <property type="evidence" value="ECO:0007669"/>
    <property type="project" value="UniProtKB-SubCell"/>
</dbReference>
<dbReference type="InterPro" id="IPR005503">
    <property type="entry name" value="FliL"/>
</dbReference>
<dbReference type="AlphaFoldDB" id="A0A290Z4C9"/>
<evidence type="ECO:0000256" key="8">
    <source>
        <dbReference type="ARBA" id="ARBA00022989"/>
    </source>
</evidence>
<dbReference type="GO" id="GO:0006935">
    <property type="term" value="P:chemotaxis"/>
    <property type="evidence" value="ECO:0007669"/>
    <property type="project" value="UniProtKB-KW"/>
</dbReference>
<comment type="function">
    <text evidence="1 10">Controls the rotational direction of flagella during chemotaxis.</text>
</comment>
<keyword evidence="6 10" id="KW-0812">Transmembrane</keyword>
<dbReference type="Pfam" id="PF03748">
    <property type="entry name" value="FliL"/>
    <property type="match status" value="1"/>
</dbReference>
<evidence type="ECO:0000256" key="9">
    <source>
        <dbReference type="ARBA" id="ARBA00023136"/>
    </source>
</evidence>
<evidence type="ECO:0000256" key="4">
    <source>
        <dbReference type="ARBA" id="ARBA00022475"/>
    </source>
</evidence>
<evidence type="ECO:0000256" key="3">
    <source>
        <dbReference type="ARBA" id="ARBA00008281"/>
    </source>
</evidence>
<keyword evidence="4 10" id="KW-1003">Cell membrane</keyword>
<comment type="subcellular location">
    <subcellularLocation>
        <location evidence="2">Cell membrane</location>
        <topology evidence="2">Single-pass membrane protein</topology>
    </subcellularLocation>
</comment>
<evidence type="ECO:0000256" key="5">
    <source>
        <dbReference type="ARBA" id="ARBA00022500"/>
    </source>
</evidence>
<feature type="compositionally biased region" description="Basic and acidic residues" evidence="11">
    <location>
        <begin position="1"/>
        <end position="20"/>
    </location>
</feature>
<proteinExistence type="inferred from homology"/>
<feature type="transmembrane region" description="Helical" evidence="10">
    <location>
        <begin position="26"/>
        <end position="46"/>
    </location>
</feature>
<comment type="similarity">
    <text evidence="3 10">Belongs to the FliL family.</text>
</comment>
<keyword evidence="13" id="KW-1185">Reference proteome</keyword>
<dbReference type="KEGG" id="apre:CNX65_11895"/>
<evidence type="ECO:0000256" key="1">
    <source>
        <dbReference type="ARBA" id="ARBA00002254"/>
    </source>
</evidence>
<gene>
    <name evidence="12" type="ORF">CNX65_11895</name>
</gene>
<dbReference type="PANTHER" id="PTHR35091">
    <property type="entry name" value="FLAGELLAR PROTEIN FLIL"/>
    <property type="match status" value="1"/>
</dbReference>
<sequence>MAKDDKKAEKDKPEEGEGKGGGKKKLLIIVAVAVLALGGAGSWFFLFRDSTPAPPEPGTVVALDSITMNLADGHYLKLKLSLQQTKDAAEDVDGSKALDLVVSEFSNRSIAELSSNEARESLKAALQEKVVSAYEDLVMGIYFTEFVTQ</sequence>